<feature type="domain" description="Ketosynthase family 3 (KS3)" evidence="11">
    <location>
        <begin position="1024"/>
        <end position="1453"/>
    </location>
</feature>
<dbReference type="SMART" id="SM00823">
    <property type="entry name" value="PKS_PP"/>
    <property type="match status" value="2"/>
</dbReference>
<dbReference type="OrthoDB" id="9778690at2"/>
<dbReference type="InterPro" id="IPR042104">
    <property type="entry name" value="PKS_dehydratase_sf"/>
</dbReference>
<dbReference type="CDD" id="cd08956">
    <property type="entry name" value="KR_3_FAS_SDR_x"/>
    <property type="match status" value="1"/>
</dbReference>
<dbReference type="SUPFAM" id="SSF47336">
    <property type="entry name" value="ACP-like"/>
    <property type="match status" value="2"/>
</dbReference>
<comment type="caution">
    <text evidence="13">The sequence shown here is derived from an EMBL/GenBank/DDBJ whole genome shotgun (WGS) entry which is preliminary data.</text>
</comment>
<feature type="domain" description="Carrier" evidence="10">
    <location>
        <begin position="2712"/>
        <end position="2787"/>
    </location>
</feature>
<dbReference type="InterPro" id="IPR032821">
    <property type="entry name" value="PKS_assoc"/>
</dbReference>
<dbReference type="Gene3D" id="3.10.129.110">
    <property type="entry name" value="Polyketide synthase dehydratase"/>
    <property type="match status" value="1"/>
</dbReference>
<keyword evidence="2" id="KW-0596">Phosphopantetheine</keyword>
<dbReference type="InterPro" id="IPR013968">
    <property type="entry name" value="PKS_KR"/>
</dbReference>
<dbReference type="GO" id="GO:0031177">
    <property type="term" value="F:phosphopantetheine binding"/>
    <property type="evidence" value="ECO:0007669"/>
    <property type="project" value="InterPro"/>
</dbReference>
<dbReference type="Gene3D" id="3.40.50.720">
    <property type="entry name" value="NAD(P)-binding Rossmann-like Domain"/>
    <property type="match status" value="1"/>
</dbReference>
<dbReference type="Pfam" id="PF22953">
    <property type="entry name" value="SpnB_Rossmann"/>
    <property type="match status" value="1"/>
</dbReference>
<keyword evidence="14" id="KW-1185">Reference proteome</keyword>
<dbReference type="Gene3D" id="3.40.366.10">
    <property type="entry name" value="Malonyl-Coenzyme A Acyl Carrier Protein, domain 2"/>
    <property type="match status" value="2"/>
</dbReference>
<dbReference type="InterPro" id="IPR049900">
    <property type="entry name" value="PKS_mFAS_DH"/>
</dbReference>
<dbReference type="SMART" id="SM00826">
    <property type="entry name" value="PKS_DH"/>
    <property type="match status" value="1"/>
</dbReference>
<evidence type="ECO:0000259" key="10">
    <source>
        <dbReference type="PROSITE" id="PS50075"/>
    </source>
</evidence>
<dbReference type="Pfam" id="PF02801">
    <property type="entry name" value="Ketoacyl-synt_C"/>
    <property type="match status" value="2"/>
</dbReference>
<dbReference type="InterPro" id="IPR050091">
    <property type="entry name" value="PKS_NRPS_Biosynth_Enz"/>
</dbReference>
<dbReference type="InterPro" id="IPR036736">
    <property type="entry name" value="ACP-like_sf"/>
</dbReference>
<keyword evidence="7" id="KW-0012">Acyltransferase</keyword>
<protein>
    <recommendedName>
        <fullName evidence="15">Polyketide synthase</fullName>
    </recommendedName>
</protein>
<evidence type="ECO:0000259" key="12">
    <source>
        <dbReference type="PROSITE" id="PS52019"/>
    </source>
</evidence>
<dbReference type="InterPro" id="IPR001227">
    <property type="entry name" value="Ac_transferase_dom_sf"/>
</dbReference>
<dbReference type="Pfam" id="PF00550">
    <property type="entry name" value="PP-binding"/>
    <property type="match status" value="2"/>
</dbReference>
<dbReference type="SUPFAM" id="SSF53901">
    <property type="entry name" value="Thiolase-like"/>
    <property type="match status" value="3"/>
</dbReference>
<feature type="domain" description="Ketosynthase family 3 (KS3)" evidence="11">
    <location>
        <begin position="2804"/>
        <end position="2988"/>
    </location>
</feature>
<feature type="domain" description="Carrier" evidence="10">
    <location>
        <begin position="928"/>
        <end position="1003"/>
    </location>
</feature>
<evidence type="ECO:0000256" key="1">
    <source>
        <dbReference type="ARBA" id="ARBA00004792"/>
    </source>
</evidence>
<evidence type="ECO:0000256" key="7">
    <source>
        <dbReference type="ARBA" id="ARBA00023315"/>
    </source>
</evidence>
<feature type="region of interest" description="Disordered" evidence="9">
    <location>
        <begin position="1456"/>
        <end position="1484"/>
    </location>
</feature>
<dbReference type="InterPro" id="IPR014043">
    <property type="entry name" value="Acyl_transferase_dom"/>
</dbReference>
<dbReference type="InterPro" id="IPR036291">
    <property type="entry name" value="NAD(P)-bd_dom_sf"/>
</dbReference>
<evidence type="ECO:0000256" key="3">
    <source>
        <dbReference type="ARBA" id="ARBA00022553"/>
    </source>
</evidence>
<dbReference type="InterPro" id="IPR020807">
    <property type="entry name" value="PKS_DH"/>
</dbReference>
<gene>
    <name evidence="13" type="ORF">VM95_26250</name>
</gene>
<dbReference type="SMART" id="SM00827">
    <property type="entry name" value="PKS_AT"/>
    <property type="match status" value="2"/>
</dbReference>
<dbReference type="InterPro" id="IPR016036">
    <property type="entry name" value="Malonyl_transacylase_ACP-bd"/>
</dbReference>
<dbReference type="InterPro" id="IPR057326">
    <property type="entry name" value="KR_dom"/>
</dbReference>
<proteinExistence type="predicted"/>
<keyword evidence="3" id="KW-0597">Phosphoprotein</keyword>
<dbReference type="PROSITE" id="PS00012">
    <property type="entry name" value="PHOSPHOPANTETHEINE"/>
    <property type="match status" value="1"/>
</dbReference>
<keyword evidence="5" id="KW-0045">Antibiotic biosynthesis</keyword>
<evidence type="ECO:0000256" key="5">
    <source>
        <dbReference type="ARBA" id="ARBA00023194"/>
    </source>
</evidence>
<dbReference type="GO" id="GO:0033068">
    <property type="term" value="P:macrolide biosynthetic process"/>
    <property type="evidence" value="ECO:0007669"/>
    <property type="project" value="UniProtKB-ARBA"/>
</dbReference>
<dbReference type="PANTHER" id="PTHR43775:SF51">
    <property type="entry name" value="INACTIVE PHENOLPHTHIOCEROL SYNTHESIS POLYKETIDE SYNTHASE TYPE I PKS1-RELATED"/>
    <property type="match status" value="1"/>
</dbReference>
<feature type="domain" description="PKS/mFAS DH" evidence="12">
    <location>
        <begin position="1946"/>
        <end position="2225"/>
    </location>
</feature>
<dbReference type="SMART" id="SM01294">
    <property type="entry name" value="PKS_PP_betabranch"/>
    <property type="match status" value="2"/>
</dbReference>
<dbReference type="PROSITE" id="PS00606">
    <property type="entry name" value="KS3_1"/>
    <property type="match status" value="2"/>
</dbReference>
<dbReference type="Gene3D" id="3.40.47.10">
    <property type="match status" value="3"/>
</dbReference>
<sequence length="2988" mass="309786">MTDSEAVAIVGFSCRVAGADTPDAFWELLRTGVDAVREFPAERRTATAPERPEHPAAAAPHPPRRGGYLHEVDRFDPEFFGIAPGEAALMDPQQRLMLELSWEALEHAGIPAHGLSGGPVGVFAGAIWDDYAALLRRAGVAAGSRQVTGLHRSMIANRVSYALGLRGPSMTVDAAQASSLVAVHVACESLRRGESALALAGGVNLDLLADAPGDAGKLGGLSPDGRCFTFDARANGYVRGEGGAVVVLKPLARALADGDTVHCVVAGSAMNHDGGGAALTTPEAAAQEQVIRAAHRRAGFRPADVQYVELHGTGTPVGDPVEAAALGAALRTAPGTSPATRRPAGAPLRVGSVKTNLGHLEGAAGIVGLVKTVLAIRHRELPRSLHFATPNPRIPLAELGLRVQDTTGPWPRPERRLVAGVSSFGMGGTNCHVVLAERPPAQGPAEPPAAEPGALLPVPLSGTTPEAVAAQADRLHAHLLRHPDAEPARLGWSAATTRSHLPARAVVLAADRAELLAGLDALRTHGAAPGVVTGRVRAGRTAFLFTGQGSQRPGLGRELHARFPVFAEAFDEACRHLDPRLPRPLREVLFAPEGSATAELVHRTEFTQPALFALGTALHRLLAHWGVVPDLLLGHSVGELTAAHAAGVLDLPDACALVAARGRLMQQLPTGGAMLAVRLGEAQVAEALTGLGARVSIAAVNGPAATVVSGDEEAVLALAEQWRAQGRKVRRLNVGHAFHSPRTEPMLDAFAQVARGLAFHPPATPVVSNLTGRTATAEELCSPDYWVRQAREAVRYADGVRRLHEAGATVLVDLGPDGSLSALARECPVPEGGEAFAAVATLRAGRPEADALAETAARLHTLGAALDWTALFPAGARRRVDLPTYAFRRTRHWLRAAAPEDAPVVGGVEQDSPLARRIAGLPEADRQRVVLDLVRSHAAAVLGHATRDAVRPGLAYRESGLDSAATVELLQRLSGATGLDLPASAAYDHPTPADLARHLAALALARPVPEQPAEPSPAAARPDDDPIAVVAMACRFPGGADTPEQLWRLAAEGVDAIGPFPRDRGWDLDRLHHPDPDRPGTTYVREGGFLDGAGEFDAEFFGISPREALAMDPQQRLLLETSWEALERAGLDPAGLRGDRVGVFVGATAQDYGPRMHQPVDGLDGYLLTGTTPSVASGRIAYALGLEGPAVTVDTACSSSLVAVHLAARALRAGECALALAGGATVLAEPGMFVEFARQRGLAPDGRCKPFSADADGTAWAEGVGVVLLERLSDARRLGHPVLALLAGSAVNQDGASNGLSAPNGAAQQRVIRQALGAAGLAPGDVDVVEAHGTGTALGDPVEAHALLAVYGRDRAPEHPLLLGSVKSNIGHTQAAAGIAGLIKTVLAIRHALVPATLHLREPSPKVRWADGALTVPAAATPWPSPGGPARPRRAGVSSFGISGTNAHVIVEQAPGEAVDGDAPGRPEVPEQPEVPVRSDVPVPLTVSGRTGAALRAQADRLARHLAARSEGAGVDPTALGHALLRGRTRFDHTAVVLARTGAEALRGLTALAHGEPADNLVLAQSAARGATALVFPGQGSQWPGMAVELLDTAPVFAAELDACAAALARWTGWSLHDVLHGRPGAPDLTRVDVVQPVLFAVMVALAGLWRSVGVEPSAVVGHSQGEIAAAHVAGVLTLDDAAKVVALRSRALLDLAGTGGMASVPLPAEAVGALLAPWPGRLGIAARNGPATTVVSGDDDALDALLAECARTGVRARRIPVDYASHSAHVESLREPLLAALADLAPRAAHTAFYSTVTGGLLADTTALDADYWYRNLRQEVRFEPAVRALHADGHRLFVEASPHPVLKIGTQETLDACGDQDGAGGAGGTAIGTLRRDHGGQGQFLAAVAEAIVHGAEPDPDALLPGGPRQVDLPTYAFQRRRYWLTAGPAQTRPADLGLDAVDHPLLGAVTTTPDGTTLLTGRLAADTRPWLPDHAVTGTVVLPGTAFLDLALRAGALTGCPHVEELTLEAPLVLPGTGRAQLRVAVAPADPAGRRAVTVDSRPYECADEPGERPWTRHASGTLTAAGVATVPAGQGSWPPPGSEPLDLADAYQRLDRLGYGYGPWFQGLTAAWRTGGHLYAEVRLPAEPGGDDAGHLVHPALLDAALHPLLLAAGGPAAGAPRIPFSFTDVRLHATGATALRVRLTPAPDGTTALTAEDTTGAPVLTVGGLGLRELPAGRLAPAERAPRDALFALRWTELSVPTAALDGPDCAVLGADDLGLGARVLHPDLAALDARTAAGHPAPALVVAPVPATPGGDTAEAAHAAARWALDTVRAWLAADRPADTRLVLVTRGAVAARAGDTLPGLGQSPVWGLLRTAQSEHPGRFAVIDLDDPARSGRALRAALTTGEPQLALRDGILYRPRLVPAGAPPAGRPLDPERTALITGGTGTLGALIARRLVTDHGLRHLLLVSRAGQSAADAEPLRAELASLGARVTIAACDVADREDLAALLAAVPAAHPLGLVVHAAGVLDDGTVENLDPERLAAVLRPKADAAWHLHELTRGQDLDGLVLFSSVTAVTGNAGQGAYTAANAFLDALAEHRRAAGLPGSALAWGLWSESSGMTRHLAAADRARLARGGIGLLSTEDGLALFDAALRHDLPYAVTARLDRAALRDLAAAGSVPPVLSGLVLAPLHRAALGPAAVPGTGDAPTWARRTAALPEDRRARAALDLVRSQTAAVLGHAEPDTLDVQRAFRELGFDSLTALDLRNRLTTLTGLRLPATVVFDHPSATALAALLVREAVGAPAVPEAPSAAVHDDDPIVIVGMGCRYPGGVTGPEDLWRLVEQETDAVGDFPTDRGWDVDALYDPDPSRTGTVYTRHGAFLYDAGDFDAEFFGISPREARATDPQQRLLLETSWEALEHAGIDPRSLRGSRTGVFTGVMHHDYASRLHHAPDGYEGMLLAGNVGSVVSGRVAYALGLEGPAVSIDTACSSSLVALHLAA</sequence>
<feature type="region of interest" description="N-terminal hotdog fold" evidence="8">
    <location>
        <begin position="1946"/>
        <end position="2073"/>
    </location>
</feature>
<dbReference type="SUPFAM" id="SSF51735">
    <property type="entry name" value="NAD(P)-binding Rossmann-fold domains"/>
    <property type="match status" value="2"/>
</dbReference>
<dbReference type="InterPro" id="IPR049551">
    <property type="entry name" value="PKS_DH_C"/>
</dbReference>
<dbReference type="CDD" id="cd00833">
    <property type="entry name" value="PKS"/>
    <property type="match status" value="3"/>
</dbReference>
<evidence type="ECO:0000256" key="4">
    <source>
        <dbReference type="ARBA" id="ARBA00022679"/>
    </source>
</evidence>
<dbReference type="Pfam" id="PF16197">
    <property type="entry name" value="KAsynt_C_assoc"/>
    <property type="match status" value="2"/>
</dbReference>
<dbReference type="PROSITE" id="PS50075">
    <property type="entry name" value="CARRIER"/>
    <property type="match status" value="2"/>
</dbReference>
<comment type="pathway">
    <text evidence="1">Antibiotic biosynthesis.</text>
</comment>
<dbReference type="InterPro" id="IPR049552">
    <property type="entry name" value="PKS_DH_N"/>
</dbReference>
<feature type="active site" description="Proton acceptor; for dehydratase activity" evidence="8">
    <location>
        <position position="1977"/>
    </location>
</feature>
<dbReference type="GO" id="GO:0006633">
    <property type="term" value="P:fatty acid biosynthetic process"/>
    <property type="evidence" value="ECO:0007669"/>
    <property type="project" value="InterPro"/>
</dbReference>
<dbReference type="Proteomes" id="UP000033699">
    <property type="component" value="Unassembled WGS sequence"/>
</dbReference>
<evidence type="ECO:0000256" key="2">
    <source>
        <dbReference type="ARBA" id="ARBA00022450"/>
    </source>
</evidence>
<dbReference type="GO" id="GO:0004315">
    <property type="term" value="F:3-oxoacyl-[acyl-carrier-protein] synthase activity"/>
    <property type="evidence" value="ECO:0007669"/>
    <property type="project" value="InterPro"/>
</dbReference>
<dbReference type="PROSITE" id="PS52019">
    <property type="entry name" value="PKS_MFAS_DH"/>
    <property type="match status" value="1"/>
</dbReference>
<dbReference type="SUPFAM" id="SSF55048">
    <property type="entry name" value="Probable ACP-binding domain of malonyl-CoA ACP transacylase"/>
    <property type="match status" value="2"/>
</dbReference>
<dbReference type="PANTHER" id="PTHR43775">
    <property type="entry name" value="FATTY ACID SYNTHASE"/>
    <property type="match status" value="1"/>
</dbReference>
<accession>A0A0F2TCX0</accession>
<dbReference type="Pfam" id="PF21089">
    <property type="entry name" value="PKS_DH_N"/>
    <property type="match status" value="1"/>
</dbReference>
<evidence type="ECO:0000313" key="13">
    <source>
        <dbReference type="EMBL" id="KJS59577.1"/>
    </source>
</evidence>
<dbReference type="Pfam" id="PF14765">
    <property type="entry name" value="PS-DH"/>
    <property type="match status" value="1"/>
</dbReference>
<dbReference type="Gene3D" id="1.10.1200.10">
    <property type="entry name" value="ACP-like"/>
    <property type="match status" value="2"/>
</dbReference>
<feature type="region of interest" description="Disordered" evidence="9">
    <location>
        <begin position="43"/>
        <end position="65"/>
    </location>
</feature>
<dbReference type="SMART" id="SM00825">
    <property type="entry name" value="PKS_KS"/>
    <property type="match status" value="2"/>
</dbReference>
<evidence type="ECO:0000256" key="8">
    <source>
        <dbReference type="PROSITE-ProRule" id="PRU01363"/>
    </source>
</evidence>
<dbReference type="Gene3D" id="3.30.70.3290">
    <property type="match status" value="2"/>
</dbReference>
<dbReference type="SMART" id="SM00822">
    <property type="entry name" value="PKS_KR"/>
    <property type="match status" value="1"/>
</dbReference>
<dbReference type="Pfam" id="PF08659">
    <property type="entry name" value="KR"/>
    <property type="match status" value="1"/>
</dbReference>
<feature type="compositionally biased region" description="Basic and acidic residues" evidence="9">
    <location>
        <begin position="43"/>
        <end position="54"/>
    </location>
</feature>
<dbReference type="InterPro" id="IPR020841">
    <property type="entry name" value="PKS_Beta-ketoAc_synthase_dom"/>
</dbReference>
<dbReference type="SUPFAM" id="SSF52151">
    <property type="entry name" value="FabD/lysophospholipase-like"/>
    <property type="match status" value="2"/>
</dbReference>
<evidence type="ECO:0008006" key="15">
    <source>
        <dbReference type="Google" id="ProtNLM"/>
    </source>
</evidence>
<keyword evidence="6" id="KW-0511">Multifunctional enzyme</keyword>
<dbReference type="InterPro" id="IPR006162">
    <property type="entry name" value="Ppantetheine_attach_site"/>
</dbReference>
<dbReference type="InterPro" id="IPR016039">
    <property type="entry name" value="Thiolase-like"/>
</dbReference>
<dbReference type="InterPro" id="IPR055123">
    <property type="entry name" value="SpnB-like_Rossmann"/>
</dbReference>
<feature type="region of interest" description="C-terminal hotdog fold" evidence="8">
    <location>
        <begin position="2086"/>
        <end position="2225"/>
    </location>
</feature>
<dbReference type="InterPro" id="IPR014030">
    <property type="entry name" value="Ketoacyl_synth_N"/>
</dbReference>
<feature type="active site" description="Proton donor; for dehydratase activity" evidence="8">
    <location>
        <position position="2147"/>
    </location>
</feature>
<dbReference type="FunFam" id="1.10.1200.10:FF:000007">
    <property type="entry name" value="Probable polyketide synthase pks17"/>
    <property type="match status" value="1"/>
</dbReference>
<dbReference type="Pfam" id="PF00109">
    <property type="entry name" value="ketoacyl-synt"/>
    <property type="match status" value="3"/>
</dbReference>
<keyword evidence="4" id="KW-0808">Transferase</keyword>
<dbReference type="PROSITE" id="PS52004">
    <property type="entry name" value="KS3_2"/>
    <property type="match status" value="3"/>
</dbReference>
<dbReference type="Pfam" id="PF00698">
    <property type="entry name" value="Acyl_transf_1"/>
    <property type="match status" value="2"/>
</dbReference>
<dbReference type="RefSeq" id="WP_045701010.1">
    <property type="nucleotide sequence ID" value="NZ_JZKH01000064.1"/>
</dbReference>
<dbReference type="InterPro" id="IPR009081">
    <property type="entry name" value="PP-bd_ACP"/>
</dbReference>
<evidence type="ECO:0000256" key="9">
    <source>
        <dbReference type="SAM" id="MobiDB-lite"/>
    </source>
</evidence>
<dbReference type="InterPro" id="IPR014031">
    <property type="entry name" value="Ketoacyl_synth_C"/>
</dbReference>
<dbReference type="InterPro" id="IPR018201">
    <property type="entry name" value="Ketoacyl_synth_AS"/>
</dbReference>
<dbReference type="InterPro" id="IPR020806">
    <property type="entry name" value="PKS_PP-bd"/>
</dbReference>
<evidence type="ECO:0000259" key="11">
    <source>
        <dbReference type="PROSITE" id="PS52004"/>
    </source>
</evidence>
<reference evidence="13 14" key="1">
    <citation type="submission" date="2015-02" db="EMBL/GenBank/DDBJ databases">
        <authorList>
            <person name="Ju K.-S."/>
            <person name="Doroghazi J.R."/>
            <person name="Metcalf W."/>
        </authorList>
    </citation>
    <scope>NUCLEOTIDE SEQUENCE [LARGE SCALE GENOMIC DNA]</scope>
    <source>
        <strain evidence="13 14">ATCC 31215</strain>
    </source>
</reference>
<name>A0A0F2TCX0_STRR3</name>
<dbReference type="FunFam" id="3.40.47.10:FF:000019">
    <property type="entry name" value="Polyketide synthase type I"/>
    <property type="match status" value="1"/>
</dbReference>
<dbReference type="GO" id="GO:0004312">
    <property type="term" value="F:fatty acid synthase activity"/>
    <property type="evidence" value="ECO:0007669"/>
    <property type="project" value="TreeGrafter"/>
</dbReference>
<feature type="domain" description="Ketosynthase family 3 (KS3)" evidence="11">
    <location>
        <begin position="4"/>
        <end position="437"/>
    </location>
</feature>
<evidence type="ECO:0000313" key="14">
    <source>
        <dbReference type="Proteomes" id="UP000033699"/>
    </source>
</evidence>
<feature type="non-terminal residue" evidence="13">
    <location>
        <position position="2988"/>
    </location>
</feature>
<evidence type="ECO:0000256" key="6">
    <source>
        <dbReference type="ARBA" id="ARBA00023268"/>
    </source>
</evidence>
<dbReference type="FunFam" id="3.40.366.10:FF:000002">
    <property type="entry name" value="Probable polyketide synthase 2"/>
    <property type="match status" value="1"/>
</dbReference>
<organism evidence="13 14">
    <name type="scientific">Streptomyces rubellomurinus (strain ATCC 31215)</name>
    <dbReference type="NCBI Taxonomy" id="359131"/>
    <lineage>
        <taxon>Bacteria</taxon>
        <taxon>Bacillati</taxon>
        <taxon>Actinomycetota</taxon>
        <taxon>Actinomycetes</taxon>
        <taxon>Kitasatosporales</taxon>
        <taxon>Streptomycetaceae</taxon>
        <taxon>Streptomyces</taxon>
    </lineage>
</organism>
<dbReference type="EMBL" id="JZKH01000064">
    <property type="protein sequence ID" value="KJS59577.1"/>
    <property type="molecule type" value="Genomic_DNA"/>
</dbReference>
<dbReference type="InterPro" id="IPR016035">
    <property type="entry name" value="Acyl_Trfase/lysoPLipase"/>
</dbReference>